<accession>A0A1Q4H982</accession>
<dbReference type="InterPro" id="IPR002938">
    <property type="entry name" value="FAD-bd"/>
</dbReference>
<dbReference type="GO" id="GO:0071949">
    <property type="term" value="F:FAD binding"/>
    <property type="evidence" value="ECO:0007669"/>
    <property type="project" value="InterPro"/>
</dbReference>
<sequence>MANERKLKVLVSGAGAAGQCAGYWLARHGFDTTVVEQAPAPRIGGFATDLRGVAVTVAERMGIADACRDVRVRLREIVRLNEHGKPVWKTDGNFGAGTGDIEILRDDLTFILHQARESVEGLTYVFDDSITWIDQDDDGVDVTFKNHPPSRYDLVIGADGLHSNVRSLVFGPESTFAKPAGFYVGIYTIPNLLNMERQWFVSSLPGKFVSVMQYGLDKHTRGMFIFTSPPITFDKRDQEAQKAIIHDAMKDDTEYWAVQTLLDALPGATDLYFDEVTQIHMPSWSRGRVSLVGDAACAPTLLTGQGTSVAVVGAYVLAGELKAAGGDPHIAFPRYEAAMRHYAEVNQAILNSTPEFTLQATWEDIRQSTAEVLEIFESGNDDATGGALLARAANAIDLQLY</sequence>
<dbReference type="PRINTS" id="PR00420">
    <property type="entry name" value="RNGMNOXGNASE"/>
</dbReference>
<dbReference type="SUPFAM" id="SSF51905">
    <property type="entry name" value="FAD/NAD(P)-binding domain"/>
    <property type="match status" value="1"/>
</dbReference>
<reference evidence="2 3" key="1">
    <citation type="submission" date="2016-11" db="EMBL/GenBank/DDBJ databases">
        <title>Genome sequences of unsequenced Mycobacteria.</title>
        <authorList>
            <person name="Greninger A.L."/>
            <person name="Fang F."/>
            <person name="Jerome K.R."/>
        </authorList>
    </citation>
    <scope>NUCLEOTIDE SEQUENCE [LARGE SCALE GENOMIC DNA]</scope>
    <source>
        <strain evidence="2 3">M11</strain>
    </source>
</reference>
<dbReference type="AlphaFoldDB" id="A0A1Q4H982"/>
<comment type="caution">
    <text evidence="2">The sequence shown here is derived from an EMBL/GenBank/DDBJ whole genome shotgun (WGS) entry which is preliminary data.</text>
</comment>
<feature type="domain" description="FAD-binding" evidence="1">
    <location>
        <begin position="7"/>
        <end position="323"/>
    </location>
</feature>
<evidence type="ECO:0000259" key="1">
    <source>
        <dbReference type="Pfam" id="PF01494"/>
    </source>
</evidence>
<dbReference type="PANTHER" id="PTHR46865">
    <property type="entry name" value="OXIDOREDUCTASE-RELATED"/>
    <property type="match status" value="1"/>
</dbReference>
<proteinExistence type="predicted"/>
<gene>
    <name evidence="2" type="ORF">BRW65_29265</name>
</gene>
<dbReference type="Gene3D" id="3.50.50.60">
    <property type="entry name" value="FAD/NAD(P)-binding domain"/>
    <property type="match status" value="1"/>
</dbReference>
<name>A0A1Q4H982_9MYCO</name>
<dbReference type="STRING" id="53378.BRW65_29265"/>
<dbReference type="Pfam" id="PF01494">
    <property type="entry name" value="FAD_binding_3"/>
    <property type="match status" value="1"/>
</dbReference>
<evidence type="ECO:0000313" key="2">
    <source>
        <dbReference type="EMBL" id="OJZ64119.1"/>
    </source>
</evidence>
<dbReference type="PANTHER" id="PTHR46865:SF2">
    <property type="entry name" value="MONOOXYGENASE"/>
    <property type="match status" value="1"/>
</dbReference>
<dbReference type="EMBL" id="MPNT01000055">
    <property type="protein sequence ID" value="OJZ64119.1"/>
    <property type="molecule type" value="Genomic_DNA"/>
</dbReference>
<dbReference type="OrthoDB" id="3356051at2"/>
<keyword evidence="3" id="KW-1185">Reference proteome</keyword>
<organism evidence="2 3">
    <name type="scientific">Mycobacterium paraffinicum</name>
    <dbReference type="NCBI Taxonomy" id="53378"/>
    <lineage>
        <taxon>Bacteria</taxon>
        <taxon>Bacillati</taxon>
        <taxon>Actinomycetota</taxon>
        <taxon>Actinomycetes</taxon>
        <taxon>Mycobacteriales</taxon>
        <taxon>Mycobacteriaceae</taxon>
        <taxon>Mycobacterium</taxon>
    </lineage>
</organism>
<dbReference type="InterPro" id="IPR051704">
    <property type="entry name" value="FAD_aromatic-hydroxylase"/>
</dbReference>
<dbReference type="Proteomes" id="UP000186438">
    <property type="component" value="Unassembled WGS sequence"/>
</dbReference>
<dbReference type="RefSeq" id="WP_073880929.1">
    <property type="nucleotide sequence ID" value="NZ_MPNT01000055.1"/>
</dbReference>
<dbReference type="InterPro" id="IPR036188">
    <property type="entry name" value="FAD/NAD-bd_sf"/>
</dbReference>
<protein>
    <recommendedName>
        <fullName evidence="1">FAD-binding domain-containing protein</fullName>
    </recommendedName>
</protein>
<dbReference type="Gene3D" id="3.30.9.10">
    <property type="entry name" value="D-Amino Acid Oxidase, subunit A, domain 2"/>
    <property type="match status" value="1"/>
</dbReference>
<evidence type="ECO:0000313" key="3">
    <source>
        <dbReference type="Proteomes" id="UP000186438"/>
    </source>
</evidence>